<dbReference type="PANTHER" id="PTHR42943">
    <property type="entry name" value="GLUTATHIONE S-TRANSFERASE KAPPA"/>
    <property type="match status" value="1"/>
</dbReference>
<proteinExistence type="predicted"/>
<dbReference type="EMBL" id="CAFBMM010000076">
    <property type="protein sequence ID" value="CAB4913196.1"/>
    <property type="molecule type" value="Genomic_DNA"/>
</dbReference>
<dbReference type="GO" id="GO:0004364">
    <property type="term" value="F:glutathione transferase activity"/>
    <property type="evidence" value="ECO:0007669"/>
    <property type="project" value="TreeGrafter"/>
</dbReference>
<dbReference type="InterPro" id="IPR053977">
    <property type="entry name" value="Rv2466c-like"/>
</dbReference>
<reference evidence="2" key="1">
    <citation type="submission" date="2020-05" db="EMBL/GenBank/DDBJ databases">
        <authorList>
            <person name="Chiriac C."/>
            <person name="Salcher M."/>
            <person name="Ghai R."/>
            <person name="Kavagutti S V."/>
        </authorList>
    </citation>
    <scope>NUCLEOTIDE SEQUENCE</scope>
</reference>
<evidence type="ECO:0000313" key="3">
    <source>
        <dbReference type="EMBL" id="CAB4991209.1"/>
    </source>
</evidence>
<gene>
    <name evidence="1" type="ORF">UFOPK2683_01554</name>
    <name evidence="2" type="ORF">UFOPK3605_01258</name>
    <name evidence="3" type="ORF">UFOPK3897_01736</name>
</gene>
<organism evidence="2">
    <name type="scientific">freshwater metagenome</name>
    <dbReference type="NCBI Taxonomy" id="449393"/>
    <lineage>
        <taxon>unclassified sequences</taxon>
        <taxon>metagenomes</taxon>
        <taxon>ecological metagenomes</taxon>
    </lineage>
</organism>
<dbReference type="Pfam" id="PF22234">
    <property type="entry name" value="Rv2466c-like"/>
    <property type="match status" value="1"/>
</dbReference>
<protein>
    <submittedName>
        <fullName evidence="2">Unannotated protein</fullName>
    </submittedName>
</protein>
<sequence>MTTVGFHFDIMCPWAYQTSLWIRNVRDQIDLDIDWRFFSLEEINRAEGKKHPWERDWSYGWSMLRVAALLRRNSMDDCDRFYAAAGHALHAEGRKPHKPEVAAELLEKIGLDPGLVAAAIADPTTNDDVRADHEAAVAHGSFGVPTLVFDDESYLYGPVITPAPIGTAARALWDLVLATRQFPHLYEIKRPKTDRDMEHIAEQFTPYLAGRDWQSVERPAK</sequence>
<evidence type="ECO:0000313" key="2">
    <source>
        <dbReference type="EMBL" id="CAB4913196.1"/>
    </source>
</evidence>
<evidence type="ECO:0000313" key="1">
    <source>
        <dbReference type="EMBL" id="CAB4735460.1"/>
    </source>
</evidence>
<dbReference type="EMBL" id="CAFBOF010000081">
    <property type="protein sequence ID" value="CAB4991209.1"/>
    <property type="molecule type" value="Genomic_DNA"/>
</dbReference>
<dbReference type="InterPro" id="IPR051924">
    <property type="entry name" value="GST_Kappa/NadH"/>
</dbReference>
<dbReference type="GO" id="GO:0004602">
    <property type="term" value="F:glutathione peroxidase activity"/>
    <property type="evidence" value="ECO:0007669"/>
    <property type="project" value="TreeGrafter"/>
</dbReference>
<dbReference type="GO" id="GO:0005777">
    <property type="term" value="C:peroxisome"/>
    <property type="evidence" value="ECO:0007669"/>
    <property type="project" value="TreeGrafter"/>
</dbReference>
<dbReference type="GO" id="GO:0006749">
    <property type="term" value="P:glutathione metabolic process"/>
    <property type="evidence" value="ECO:0007669"/>
    <property type="project" value="TreeGrafter"/>
</dbReference>
<name>A0A6J7H2K7_9ZZZZ</name>
<dbReference type="GO" id="GO:0005739">
    <property type="term" value="C:mitochondrion"/>
    <property type="evidence" value="ECO:0007669"/>
    <property type="project" value="TreeGrafter"/>
</dbReference>
<dbReference type="AlphaFoldDB" id="A0A6J7H2K7"/>
<dbReference type="EMBL" id="CAEZYK010000129">
    <property type="protein sequence ID" value="CAB4735460.1"/>
    <property type="molecule type" value="Genomic_DNA"/>
</dbReference>
<dbReference type="InterPro" id="IPR036249">
    <property type="entry name" value="Thioredoxin-like_sf"/>
</dbReference>
<dbReference type="Gene3D" id="3.40.30.10">
    <property type="entry name" value="Glutaredoxin"/>
    <property type="match status" value="1"/>
</dbReference>
<dbReference type="SUPFAM" id="SSF52833">
    <property type="entry name" value="Thioredoxin-like"/>
    <property type="match status" value="1"/>
</dbReference>
<dbReference type="PANTHER" id="PTHR42943:SF2">
    <property type="entry name" value="GLUTATHIONE S-TRANSFERASE KAPPA 1"/>
    <property type="match status" value="1"/>
</dbReference>
<accession>A0A6J7H2K7</accession>